<dbReference type="Proteomes" id="UP000245021">
    <property type="component" value="Unassembled WGS sequence"/>
</dbReference>
<dbReference type="AlphaFoldDB" id="A0A2R5HKT9"/>
<evidence type="ECO:0000313" key="1">
    <source>
        <dbReference type="EMBL" id="GBG97558.1"/>
    </source>
</evidence>
<protein>
    <submittedName>
        <fullName evidence="1">Uncharacterized protein</fullName>
    </submittedName>
</protein>
<proteinExistence type="predicted"/>
<organism evidence="1 2">
    <name type="scientific">Lactococcus termiticola</name>
    <dbReference type="NCBI Taxonomy" id="2169526"/>
    <lineage>
        <taxon>Bacteria</taxon>
        <taxon>Bacillati</taxon>
        <taxon>Bacillota</taxon>
        <taxon>Bacilli</taxon>
        <taxon>Lactobacillales</taxon>
        <taxon>Streptococcaceae</taxon>
        <taxon>Lactococcus</taxon>
    </lineage>
</organism>
<reference evidence="1 2" key="1">
    <citation type="journal article" date="2018" name="Genome Announc.">
        <title>Draft Genome Sequence of Lactococcus sp. Strain NtB2 (JCM 32569), Isolated from the Gut of the Higher Termite Nasutitermes takasagoensis.</title>
        <authorList>
            <person name="Noda S."/>
            <person name="Aihara C."/>
            <person name="Yuki M."/>
            <person name="Ohkuma M."/>
        </authorList>
    </citation>
    <scope>NUCLEOTIDE SEQUENCE [LARGE SCALE GENOMIC DNA]</scope>
    <source>
        <strain evidence="1 2">NtB2</strain>
    </source>
</reference>
<keyword evidence="2" id="KW-1185">Reference proteome</keyword>
<evidence type="ECO:0000313" key="2">
    <source>
        <dbReference type="Proteomes" id="UP000245021"/>
    </source>
</evidence>
<comment type="caution">
    <text evidence="1">The sequence shown here is derived from an EMBL/GenBank/DDBJ whole genome shotgun (WGS) entry which is preliminary data.</text>
</comment>
<dbReference type="EMBL" id="BFFO01000019">
    <property type="protein sequence ID" value="GBG97558.1"/>
    <property type="molecule type" value="Genomic_DNA"/>
</dbReference>
<name>A0A2R5HKT9_9LACT</name>
<dbReference type="RefSeq" id="WP_165814990.1">
    <property type="nucleotide sequence ID" value="NZ_BFFO01000019.1"/>
</dbReference>
<accession>A0A2R5HKT9</accession>
<sequence length="54" mass="6451">MEFFRDKFLLEQISAKGDSLERLNATIPWKVSVLSHNEKRENKSKSGRPHWDYM</sequence>
<gene>
    <name evidence="1" type="ORF">NtB2_01710</name>
</gene>